<reference evidence="2 3" key="1">
    <citation type="submission" date="2023-12" db="EMBL/GenBank/DDBJ databases">
        <title>Genome comparison identifies genes involved in endophytic behavior of Lysinibacillus irui and provides insights into its role as a plant-growth promoting bacterium.</title>
        <authorList>
            <person name="Hilario S."/>
            <person name="Matos I."/>
            <person name="Goncalves M.F.M."/>
            <person name="Pardo C.A."/>
            <person name="Santos M.J."/>
        </authorList>
    </citation>
    <scope>NUCLEOTIDE SEQUENCE [LARGE SCALE GENOMIC DNA]</scope>
    <source>
        <strain evidence="2 3">B3</strain>
    </source>
</reference>
<organism evidence="2 3">
    <name type="scientific">Lysinibacillus irui</name>
    <dbReference type="NCBI Taxonomy" id="2998077"/>
    <lineage>
        <taxon>Bacteria</taxon>
        <taxon>Bacillati</taxon>
        <taxon>Bacillota</taxon>
        <taxon>Bacilli</taxon>
        <taxon>Bacillales</taxon>
        <taxon>Bacillaceae</taxon>
        <taxon>Lysinibacillus</taxon>
    </lineage>
</organism>
<proteinExistence type="predicted"/>
<dbReference type="RefSeq" id="WP_322611990.1">
    <property type="nucleotide sequence ID" value="NZ_JAXLNX010000019.1"/>
</dbReference>
<feature type="coiled-coil region" evidence="1">
    <location>
        <begin position="13"/>
        <end position="44"/>
    </location>
</feature>
<keyword evidence="1" id="KW-0175">Coiled coil</keyword>
<accession>A0ABU5NQT5</accession>
<dbReference type="EMBL" id="JAXUIA010000014">
    <property type="protein sequence ID" value="MEA0978329.1"/>
    <property type="molecule type" value="Genomic_DNA"/>
</dbReference>
<keyword evidence="3" id="KW-1185">Reference proteome</keyword>
<dbReference type="Proteomes" id="UP001289615">
    <property type="component" value="Unassembled WGS sequence"/>
</dbReference>
<evidence type="ECO:0000313" key="2">
    <source>
        <dbReference type="EMBL" id="MEA0978329.1"/>
    </source>
</evidence>
<protein>
    <submittedName>
        <fullName evidence="2">HK97 gp10 family phage protein</fullName>
    </submittedName>
</protein>
<sequence>MATPISGISDEIARQLKRYNLILKEDIEAAEKELTKEAVEELRNSALTPRLTGDYAKGWTQSKVKGHWVGHNKTNYQLTHLLEDGHAKVGGGRVPAYPHIEPIARKAAEKFEERIDDIVRLRG</sequence>
<evidence type="ECO:0000256" key="1">
    <source>
        <dbReference type="SAM" id="Coils"/>
    </source>
</evidence>
<evidence type="ECO:0000313" key="3">
    <source>
        <dbReference type="Proteomes" id="UP001289615"/>
    </source>
</evidence>
<name>A0ABU5NQT5_9BACI</name>
<comment type="caution">
    <text evidence="2">The sequence shown here is derived from an EMBL/GenBank/DDBJ whole genome shotgun (WGS) entry which is preliminary data.</text>
</comment>
<gene>
    <name evidence="2" type="ORF">U6C28_18645</name>
</gene>